<proteinExistence type="predicted"/>
<feature type="region of interest" description="Disordered" evidence="1">
    <location>
        <begin position="1"/>
        <end position="99"/>
    </location>
</feature>
<comment type="caution">
    <text evidence="2">The sequence shown here is derived from an EMBL/GenBank/DDBJ whole genome shotgun (WGS) entry which is preliminary data.</text>
</comment>
<reference evidence="2" key="1">
    <citation type="submission" date="2023-08" db="EMBL/GenBank/DDBJ databases">
        <title>Chromosome-level Genome Assembly of mud carp (Cirrhinus molitorella).</title>
        <authorList>
            <person name="Liu H."/>
        </authorList>
    </citation>
    <scope>NUCLEOTIDE SEQUENCE</scope>
    <source>
        <strain evidence="2">Prfri</strain>
        <tissue evidence="2">Muscle</tissue>
    </source>
</reference>
<dbReference type="EMBL" id="JAUYZG010000001">
    <property type="protein sequence ID" value="KAK2916472.1"/>
    <property type="molecule type" value="Genomic_DNA"/>
</dbReference>
<organism evidence="2 3">
    <name type="scientific">Cirrhinus molitorella</name>
    <name type="common">mud carp</name>
    <dbReference type="NCBI Taxonomy" id="172907"/>
    <lineage>
        <taxon>Eukaryota</taxon>
        <taxon>Metazoa</taxon>
        <taxon>Chordata</taxon>
        <taxon>Craniata</taxon>
        <taxon>Vertebrata</taxon>
        <taxon>Euteleostomi</taxon>
        <taxon>Actinopterygii</taxon>
        <taxon>Neopterygii</taxon>
        <taxon>Teleostei</taxon>
        <taxon>Ostariophysi</taxon>
        <taxon>Cypriniformes</taxon>
        <taxon>Cyprinidae</taxon>
        <taxon>Labeoninae</taxon>
        <taxon>Labeonini</taxon>
        <taxon>Cirrhinus</taxon>
    </lineage>
</organism>
<sequence length="99" mass="10754">MRAGRERGQVKEGGCAGAGMYEYTQAESEGEHKGSQQHRAGAQSKHRAGALDGLLPSPEVHQLGFVQTNSEGERRDRRFMATGKAGEEKRGVRGARDED</sequence>
<dbReference type="Proteomes" id="UP001187343">
    <property type="component" value="Unassembled WGS sequence"/>
</dbReference>
<name>A0AA88QDF0_9TELE</name>
<protein>
    <submittedName>
        <fullName evidence="2">Uncharacterized protein</fullName>
    </submittedName>
</protein>
<evidence type="ECO:0000256" key="1">
    <source>
        <dbReference type="SAM" id="MobiDB-lite"/>
    </source>
</evidence>
<feature type="compositionally biased region" description="Basic and acidic residues" evidence="1">
    <location>
        <begin position="71"/>
        <end position="99"/>
    </location>
</feature>
<keyword evidence="3" id="KW-1185">Reference proteome</keyword>
<evidence type="ECO:0000313" key="2">
    <source>
        <dbReference type="EMBL" id="KAK2916472.1"/>
    </source>
</evidence>
<feature type="compositionally biased region" description="Basic and acidic residues" evidence="1">
    <location>
        <begin position="1"/>
        <end position="10"/>
    </location>
</feature>
<dbReference type="AlphaFoldDB" id="A0AA88QDF0"/>
<gene>
    <name evidence="2" type="ORF">Q8A67_000846</name>
</gene>
<accession>A0AA88QDF0</accession>
<evidence type="ECO:0000313" key="3">
    <source>
        <dbReference type="Proteomes" id="UP001187343"/>
    </source>
</evidence>